<dbReference type="InterPro" id="IPR019337">
    <property type="entry name" value="Telomere_length_regulation_dom"/>
</dbReference>
<dbReference type="InterPro" id="IPR051970">
    <property type="entry name" value="TEL2_Regulation"/>
</dbReference>
<evidence type="ECO:0000256" key="2">
    <source>
        <dbReference type="SAM" id="MobiDB-lite"/>
    </source>
</evidence>
<comment type="similarity">
    <text evidence="1">Belongs to the TEL2 family.</text>
</comment>
<protein>
    <recommendedName>
        <fullName evidence="3">Telomere length regulation protein conserved domain-containing protein</fullName>
    </recommendedName>
</protein>
<feature type="compositionally biased region" description="Low complexity" evidence="2">
    <location>
        <begin position="966"/>
        <end position="977"/>
    </location>
</feature>
<evidence type="ECO:0000259" key="3">
    <source>
        <dbReference type="Pfam" id="PF10193"/>
    </source>
</evidence>
<evidence type="ECO:0000256" key="1">
    <source>
        <dbReference type="ARBA" id="ARBA00006133"/>
    </source>
</evidence>
<dbReference type="Pfam" id="PF10193">
    <property type="entry name" value="Telomere_reg-2"/>
    <property type="match status" value="1"/>
</dbReference>
<name>A0ABR3PHP6_9PEZI</name>
<reference evidence="4 5" key="1">
    <citation type="submission" date="2024-07" db="EMBL/GenBank/DDBJ databases">
        <title>Draft sequence of the Neodothiora populina.</title>
        <authorList>
            <person name="Drown D.D."/>
            <person name="Schuette U.S."/>
            <person name="Buechlein A.B."/>
            <person name="Rusch D.R."/>
            <person name="Winton L.W."/>
            <person name="Adams G.A."/>
        </authorList>
    </citation>
    <scope>NUCLEOTIDE SEQUENCE [LARGE SCALE GENOMIC DNA]</scope>
    <source>
        <strain evidence="4 5">CPC 39397</strain>
    </source>
</reference>
<evidence type="ECO:0000313" key="4">
    <source>
        <dbReference type="EMBL" id="KAL1305668.1"/>
    </source>
</evidence>
<dbReference type="Proteomes" id="UP001562354">
    <property type="component" value="Unassembled WGS sequence"/>
</dbReference>
<feature type="domain" description="Telomere length regulation protein conserved" evidence="3">
    <location>
        <begin position="612"/>
        <end position="723"/>
    </location>
</feature>
<keyword evidence="5" id="KW-1185">Reference proteome</keyword>
<evidence type="ECO:0000313" key="5">
    <source>
        <dbReference type="Proteomes" id="UP001562354"/>
    </source>
</evidence>
<organism evidence="4 5">
    <name type="scientific">Neodothiora populina</name>
    <dbReference type="NCBI Taxonomy" id="2781224"/>
    <lineage>
        <taxon>Eukaryota</taxon>
        <taxon>Fungi</taxon>
        <taxon>Dikarya</taxon>
        <taxon>Ascomycota</taxon>
        <taxon>Pezizomycotina</taxon>
        <taxon>Dothideomycetes</taxon>
        <taxon>Dothideomycetidae</taxon>
        <taxon>Dothideales</taxon>
        <taxon>Dothioraceae</taxon>
        <taxon>Neodothiora</taxon>
    </lineage>
</organism>
<dbReference type="GeneID" id="95980960"/>
<accession>A0ABR3PHP6</accession>
<gene>
    <name evidence="4" type="ORF">AAFC00_007261</name>
</gene>
<dbReference type="PANTHER" id="PTHR15830">
    <property type="entry name" value="TELOMERE LENGTH REGULATION PROTEIN TEL2 FAMILY MEMBER"/>
    <property type="match status" value="1"/>
</dbReference>
<dbReference type="Gene3D" id="1.25.40.720">
    <property type="entry name" value="Telomere length regulation protein 2, C-terminal domain"/>
    <property type="match status" value="2"/>
</dbReference>
<comment type="caution">
    <text evidence="4">The sequence shown here is derived from an EMBL/GenBank/DDBJ whole genome shotgun (WGS) entry which is preliminary data.</text>
</comment>
<sequence length="1013" mass="111995">MTDFLTEVKTVTLRPKPNTGSANELRLKEHKVTKPLIQSEPPVIKSPEDVLDILRSQPDIDTLEDVLIYLSQRQGKDGFDIRLPSPASARIVHEIVNTTIPDFWENLGGLRDLLLQVLRSIAGISATLARLQLLVSECKTNKQSPKSSNATSPIRDLIAVLGHICNTDDLTFQILSNVRKLAQNQTRSDLLWKEYLATIATGRIVSSVAEAETVLDLSTAADERSWLSDGSRYSAWLGRNVAHMVRQSSSLPEDPNVKAAAQLYGKACNIGYAARVVEEIRSRLIMSDDCPIDSVQKLINNMQIHEQRQFLLLTLRYLTKQHVELTQTASVELEGPSGTPEAVAAYVSLLHTLLCNEIMKSHLKTWLSDPTANATESFVVRRAAISALDRSKPSNLSLLDEDPMQSTLESVWQMFGDSFFIRHTPVVQQEACSQTLLLLAGYVYRAQPMFLFTLARSSVHLNGISNRLNASSQRARFLGMVVGTAISELVAKSGAPLSFDVEDMKTPEAQWYLELTKVNDEPCSVDEMRQSLRKKSIASKPKVAYANAKSEKTKQVKKAATSTVITGPRIMEIFDDEEEEDEDLKPYAKPDSDPEDEDEDATLVNRNKQKAPVYIRDLISRLRDSENHERHTLALKSAASLIRRKSSFGKEVSDHAVELALILVGLGNPFDIEDFAELRLQALIATLLSDPTKIAPWLCRQVFDGDYSLSQRATILSTLGLGARELAGYKDEDEALNPTASVTSFPSKRLPERLHKIYAGKTDRTALIASNLERSLMQPMAAKAADNMTGPNILKVRTFSSRMEVEKKRKKPITNALAKIVAESFFFPLTGGWWQNVNAYGGGGGGGKGQNIHFQPFLLTTYIKTLAILLHASGPNTLSLPQMTTEFWGLLLDLRTTALNDTAVLEAVLFAFLTLLQVNEEQSRRLAEEQGKELMETQGWVELVFERFSSANAVSFGSAGAGGGPPSSSAGREGAPADGEAERVRMLSAGILVKTRDIVERFQRLLVGDMLDY</sequence>
<dbReference type="EMBL" id="JBFMKM010000006">
    <property type="protein sequence ID" value="KAL1305668.1"/>
    <property type="molecule type" value="Genomic_DNA"/>
</dbReference>
<feature type="region of interest" description="Disordered" evidence="2">
    <location>
        <begin position="959"/>
        <end position="979"/>
    </location>
</feature>
<feature type="compositionally biased region" description="Acidic residues" evidence="2">
    <location>
        <begin position="573"/>
        <end position="583"/>
    </location>
</feature>
<dbReference type="RefSeq" id="XP_069201941.1">
    <property type="nucleotide sequence ID" value="XM_069347333.1"/>
</dbReference>
<dbReference type="PANTHER" id="PTHR15830:SF10">
    <property type="entry name" value="TELOMERE LENGTH REGULATION PROTEIN TEL2 HOMOLOG"/>
    <property type="match status" value="1"/>
</dbReference>
<dbReference type="InterPro" id="IPR038528">
    <property type="entry name" value="TEL2_C_sf"/>
</dbReference>
<proteinExistence type="inferred from homology"/>
<feature type="region of interest" description="Disordered" evidence="2">
    <location>
        <begin position="570"/>
        <end position="602"/>
    </location>
</feature>